<protein>
    <submittedName>
        <fullName evidence="5">Retrovirus-related Pol polyprotein from transposon TNT 1-94</fullName>
    </submittedName>
</protein>
<dbReference type="Pfam" id="PF13976">
    <property type="entry name" value="gag_pre-integrs"/>
    <property type="match status" value="1"/>
</dbReference>
<dbReference type="SUPFAM" id="SSF57756">
    <property type="entry name" value="Retrovirus zinc finger-like domains"/>
    <property type="match status" value="1"/>
</dbReference>
<dbReference type="InterPro" id="IPR001878">
    <property type="entry name" value="Znf_CCHC"/>
</dbReference>
<dbReference type="InterPro" id="IPR025724">
    <property type="entry name" value="GAG-pre-integrase_dom"/>
</dbReference>
<accession>A0A6L2LPY7</accession>
<dbReference type="GO" id="GO:0003676">
    <property type="term" value="F:nucleic acid binding"/>
    <property type="evidence" value="ECO:0007669"/>
    <property type="project" value="InterPro"/>
</dbReference>
<keyword evidence="2" id="KW-0862">Zinc</keyword>
<dbReference type="InterPro" id="IPR054722">
    <property type="entry name" value="PolX-like_BBD"/>
</dbReference>
<dbReference type="PROSITE" id="PS50158">
    <property type="entry name" value="ZF_CCHC"/>
    <property type="match status" value="1"/>
</dbReference>
<dbReference type="Pfam" id="PF22936">
    <property type="entry name" value="Pol_BBD"/>
    <property type="match status" value="1"/>
</dbReference>
<feature type="non-terminal residue" evidence="5">
    <location>
        <position position="1181"/>
    </location>
</feature>
<proteinExistence type="predicted"/>
<keyword evidence="1" id="KW-0378">Hydrolase</keyword>
<sequence>MRIPLLYRGEYSQWREQFMNYLEEQTDGEAMINFIQNGDHPLPIITQVSLAGTTSNVPPPLKDKSINNSAKELWDALEMHMLGSGYGEQDRKAAVLYEYETFKATEGEMLLDPYIRYLQVINDLKKCGYKKDNYELNFKFLNNLQPEWKQYGTMMRQNNNLMDINIDALYNILKQNQGDVNKEIGHKKKAVVVTSDPLALVVKKTKVTKCREKVIVQSESEGSDDEDISDMKKITTLLAKDFNRKKYYAKPTNNNLRTSSANKKPEYVKSEEKKKDKQVDEKKQDMSKVKCYNCKKEGHFAKDCKKAKVKDYNYYKTKMLLAKKDNDEQVLSDSEESSSSSEETIAEICLWIIDSGCSKHMTGNHALLTNFVEKFLGTVRFGNNDFAVIVGSGDVVIGSMMTKKVYYLEGLVHNLCSVGQFCDKGLEVAFRKTTCFVRNEDGVDFLTDDRSSNLYTISLKEVTSNFSACLLAKTSSLQSWLWHQHLSHLNFATINNLVKNNLVQGLPKMKFKKYHLCSACEQGKIYQKHHKSKTAFASNKPLYLLHMDLCGPMRVKSINGKRYVLVVVDDYLRTPQQNGAVERRNQTLVEAIHESVNVNFDVISEMAFKQFSLEPGLSNLDETGKSSNLTVLQVSKISKKDLENLFYNFYDEYFDSSKITNSSKMNVETSNNEIPSHEGEVFHEVSESFQEKFSSSSLNDDVQQSLEEVMVSPINNQSISNNMVLNVNEASSSHIVFNEQLKDAYFDAKPWSGLLRFVLDFISVTNTSSLVNHNAYMASSSAPQIDYAPMVQHSSEYSPPETGLVVPIFQKGDDPINAINHMMSFLTVVVTSRYPATNNQLRTSSNPHQQATINNGRVTIQPIQGRQNFVSTGEGHMSKQCTKPKRKRDAEWFKDKVLLVQAQANGQVLQEEELEFLADPGTAESSSNQTVVTNNAAYQADDLDAYDSDCDEINSAKIAVMANLSHYGSDNLAEALGFQNPCYLKKAQQLKPKLYDGRIIEKYDAVVIPDTEETLMLAEESRSKMIEKQNDPQMTEKKLSEVAEPPSLSDKMKYVFGRSRSEEESLAELEALGEVEGAAKSLEHMRTIVGRDTVTLGELEALWARTQVGAALKAGFVADMEVQYSFCYDDDDDDEDYIVVITPDFLITDSLIMDNEHFDTIPETESDEFIKSSVENLVPVP</sequence>
<keyword evidence="1" id="KW-0645">Protease</keyword>
<evidence type="ECO:0000313" key="5">
    <source>
        <dbReference type="EMBL" id="GEU63861.1"/>
    </source>
</evidence>
<evidence type="ECO:0000256" key="2">
    <source>
        <dbReference type="PROSITE-ProRule" id="PRU00047"/>
    </source>
</evidence>
<feature type="region of interest" description="Disordered" evidence="3">
    <location>
        <begin position="249"/>
        <end position="281"/>
    </location>
</feature>
<dbReference type="SUPFAM" id="SSF53098">
    <property type="entry name" value="Ribonuclease H-like"/>
    <property type="match status" value="1"/>
</dbReference>
<feature type="compositionally biased region" description="Basic and acidic residues" evidence="3">
    <location>
        <begin position="263"/>
        <end position="281"/>
    </location>
</feature>
<evidence type="ECO:0000259" key="4">
    <source>
        <dbReference type="PROSITE" id="PS50158"/>
    </source>
</evidence>
<dbReference type="InterPro" id="IPR036397">
    <property type="entry name" value="RNaseH_sf"/>
</dbReference>
<feature type="domain" description="CCHC-type" evidence="4">
    <location>
        <begin position="290"/>
        <end position="306"/>
    </location>
</feature>
<dbReference type="GO" id="GO:0008270">
    <property type="term" value="F:zinc ion binding"/>
    <property type="evidence" value="ECO:0007669"/>
    <property type="project" value="UniProtKB-KW"/>
</dbReference>
<dbReference type="InterPro" id="IPR039537">
    <property type="entry name" value="Retrotran_Ty1/copia-like"/>
</dbReference>
<comment type="caution">
    <text evidence="5">The sequence shown here is derived from an EMBL/GenBank/DDBJ whole genome shotgun (WGS) entry which is preliminary data.</text>
</comment>
<dbReference type="EMBL" id="BKCJ010004922">
    <property type="protein sequence ID" value="GEU63861.1"/>
    <property type="molecule type" value="Genomic_DNA"/>
</dbReference>
<dbReference type="Gene3D" id="4.10.60.10">
    <property type="entry name" value="Zinc finger, CCHC-type"/>
    <property type="match status" value="1"/>
</dbReference>
<dbReference type="Pfam" id="PF00098">
    <property type="entry name" value="zf-CCHC"/>
    <property type="match status" value="1"/>
</dbReference>
<feature type="compositionally biased region" description="Polar residues" evidence="3">
    <location>
        <begin position="251"/>
        <end position="262"/>
    </location>
</feature>
<reference evidence="5" key="1">
    <citation type="journal article" date="2019" name="Sci. Rep.">
        <title>Draft genome of Tanacetum cinerariifolium, the natural source of mosquito coil.</title>
        <authorList>
            <person name="Yamashiro T."/>
            <person name="Shiraishi A."/>
            <person name="Satake H."/>
            <person name="Nakayama K."/>
        </authorList>
    </citation>
    <scope>NUCLEOTIDE SEQUENCE</scope>
</reference>
<gene>
    <name evidence="5" type="ORF">Tci_035839</name>
</gene>
<dbReference type="InterPro" id="IPR012337">
    <property type="entry name" value="RNaseH-like_sf"/>
</dbReference>
<dbReference type="GO" id="GO:0008233">
    <property type="term" value="F:peptidase activity"/>
    <property type="evidence" value="ECO:0007669"/>
    <property type="project" value="UniProtKB-KW"/>
</dbReference>
<dbReference type="PANTHER" id="PTHR42648:SF18">
    <property type="entry name" value="RETROTRANSPOSON, UNCLASSIFIED-LIKE PROTEIN"/>
    <property type="match status" value="1"/>
</dbReference>
<evidence type="ECO:0000256" key="1">
    <source>
        <dbReference type="ARBA" id="ARBA00022670"/>
    </source>
</evidence>
<organism evidence="5">
    <name type="scientific">Tanacetum cinerariifolium</name>
    <name type="common">Dalmatian daisy</name>
    <name type="synonym">Chrysanthemum cinerariifolium</name>
    <dbReference type="NCBI Taxonomy" id="118510"/>
    <lineage>
        <taxon>Eukaryota</taxon>
        <taxon>Viridiplantae</taxon>
        <taxon>Streptophyta</taxon>
        <taxon>Embryophyta</taxon>
        <taxon>Tracheophyta</taxon>
        <taxon>Spermatophyta</taxon>
        <taxon>Magnoliopsida</taxon>
        <taxon>eudicotyledons</taxon>
        <taxon>Gunneridae</taxon>
        <taxon>Pentapetalae</taxon>
        <taxon>asterids</taxon>
        <taxon>campanulids</taxon>
        <taxon>Asterales</taxon>
        <taxon>Asteraceae</taxon>
        <taxon>Asteroideae</taxon>
        <taxon>Anthemideae</taxon>
        <taxon>Anthemidinae</taxon>
        <taxon>Tanacetum</taxon>
    </lineage>
</organism>
<dbReference type="InterPro" id="IPR036875">
    <property type="entry name" value="Znf_CCHC_sf"/>
</dbReference>
<dbReference type="SMART" id="SM00343">
    <property type="entry name" value="ZnF_C2HC"/>
    <property type="match status" value="2"/>
</dbReference>
<evidence type="ECO:0000256" key="3">
    <source>
        <dbReference type="SAM" id="MobiDB-lite"/>
    </source>
</evidence>
<name>A0A6L2LPY7_TANCI</name>
<dbReference type="AlphaFoldDB" id="A0A6L2LPY7"/>
<dbReference type="Gene3D" id="3.30.420.10">
    <property type="entry name" value="Ribonuclease H-like superfamily/Ribonuclease H"/>
    <property type="match status" value="1"/>
</dbReference>
<dbReference type="PANTHER" id="PTHR42648">
    <property type="entry name" value="TRANSPOSASE, PUTATIVE-RELATED"/>
    <property type="match status" value="1"/>
</dbReference>
<keyword evidence="2" id="KW-0863">Zinc-finger</keyword>
<keyword evidence="2" id="KW-0479">Metal-binding</keyword>
<dbReference type="GO" id="GO:0006508">
    <property type="term" value="P:proteolysis"/>
    <property type="evidence" value="ECO:0007669"/>
    <property type="project" value="UniProtKB-KW"/>
</dbReference>